<protein>
    <submittedName>
        <fullName evidence="1">Metal tolerance protein 2 isoform X1</fullName>
    </submittedName>
</protein>
<name>A0A2P2JG09_RHIMU</name>
<dbReference type="EMBL" id="GGEC01011944">
    <property type="protein sequence ID" value="MBW92427.1"/>
    <property type="molecule type" value="Transcribed_RNA"/>
</dbReference>
<dbReference type="AlphaFoldDB" id="A0A2P2JG09"/>
<reference evidence="1" key="1">
    <citation type="submission" date="2018-02" db="EMBL/GenBank/DDBJ databases">
        <title>Rhizophora mucronata_Transcriptome.</title>
        <authorList>
            <person name="Meera S.P."/>
            <person name="Sreeshan A."/>
            <person name="Augustine A."/>
        </authorList>
    </citation>
    <scope>NUCLEOTIDE SEQUENCE</scope>
    <source>
        <tissue evidence="1">Leaf</tissue>
    </source>
</reference>
<accession>A0A2P2JG09</accession>
<sequence>MEIEHITYHLLQGRIILQIELVMPLGMVIRDAMELAKEAEREIFKVAPDITHVSFQLRLGRPIPKLGPE</sequence>
<organism evidence="1">
    <name type="scientific">Rhizophora mucronata</name>
    <name type="common">Asiatic mangrove</name>
    <dbReference type="NCBI Taxonomy" id="61149"/>
    <lineage>
        <taxon>Eukaryota</taxon>
        <taxon>Viridiplantae</taxon>
        <taxon>Streptophyta</taxon>
        <taxon>Embryophyta</taxon>
        <taxon>Tracheophyta</taxon>
        <taxon>Spermatophyta</taxon>
        <taxon>Magnoliopsida</taxon>
        <taxon>eudicotyledons</taxon>
        <taxon>Gunneridae</taxon>
        <taxon>Pentapetalae</taxon>
        <taxon>rosids</taxon>
        <taxon>fabids</taxon>
        <taxon>Malpighiales</taxon>
        <taxon>Rhizophoraceae</taxon>
        <taxon>Rhizophora</taxon>
    </lineage>
</organism>
<proteinExistence type="predicted"/>
<evidence type="ECO:0000313" key="1">
    <source>
        <dbReference type="EMBL" id="MBW92427.1"/>
    </source>
</evidence>